<dbReference type="GO" id="GO:0016788">
    <property type="term" value="F:hydrolase activity, acting on ester bonds"/>
    <property type="evidence" value="ECO:0007669"/>
    <property type="project" value="InterPro"/>
</dbReference>
<dbReference type="Gene3D" id="3.40.50.1110">
    <property type="entry name" value="SGNH hydrolase"/>
    <property type="match status" value="1"/>
</dbReference>
<name>A0A7I4FNS5_PHYPA</name>
<evidence type="ECO:0000256" key="1">
    <source>
        <dbReference type="ARBA" id="ARBA00008668"/>
    </source>
</evidence>
<comment type="similarity">
    <text evidence="1">Belongs to the 'GDSL' lipolytic enzyme family.</text>
</comment>
<reference evidence="3" key="3">
    <citation type="submission" date="2020-12" db="UniProtKB">
        <authorList>
            <consortium name="EnsemblPlants"/>
        </authorList>
    </citation>
    <scope>IDENTIFICATION</scope>
</reference>
<dbReference type="InterPro" id="IPR036514">
    <property type="entry name" value="SGNH_hydro_sf"/>
</dbReference>
<sequence>MERRSVLWYVLVVTCCLHTIAFKGVDSATVCEYPAVYSFGDSLVDNGNSIAAFPVQFAYAEANPNGALWASHAADRMCDGTLLVDFFSFGSSLGPSYPFLRSTATMPQFGSNFGAAGATAVNQTSEWIPNSGFNTPFSLNYQLQWLRRYKVRLDYYYQQSYVNQSLPSVASLNSSLYIVQAGFQDYFFSLYEQKSTTRRLLTKVDSVVSAIGDLLKGLAQFGGANVVVVNLPPLGCFPALLTIYPASVDKYDKYGCLSSLNKISTAHNTALNSTVLTIREKYRNVTFHYGDLFSAYTDILKSPQTYMNLTVTPCTNSRSYLSWDGIHLSNAANRAVAAAFFSGKHFSPSLGCVANTTQWDNAF</sequence>
<reference evidence="3 4" key="1">
    <citation type="journal article" date="2008" name="Science">
        <title>The Physcomitrella genome reveals evolutionary insights into the conquest of land by plants.</title>
        <authorList>
            <person name="Rensing S."/>
            <person name="Lang D."/>
            <person name="Zimmer A."/>
            <person name="Terry A."/>
            <person name="Salamov A."/>
            <person name="Shapiro H."/>
            <person name="Nishiyama T."/>
            <person name="Perroud P.-F."/>
            <person name="Lindquist E."/>
            <person name="Kamisugi Y."/>
            <person name="Tanahashi T."/>
            <person name="Sakakibara K."/>
            <person name="Fujita T."/>
            <person name="Oishi K."/>
            <person name="Shin-I T."/>
            <person name="Kuroki Y."/>
            <person name="Toyoda A."/>
            <person name="Suzuki Y."/>
            <person name="Hashimoto A."/>
            <person name="Yamaguchi K."/>
            <person name="Sugano A."/>
            <person name="Kohara Y."/>
            <person name="Fujiyama A."/>
            <person name="Anterola A."/>
            <person name="Aoki S."/>
            <person name="Ashton N."/>
            <person name="Barbazuk W.B."/>
            <person name="Barker E."/>
            <person name="Bennetzen J."/>
            <person name="Bezanilla M."/>
            <person name="Blankenship R."/>
            <person name="Cho S.H."/>
            <person name="Dutcher S."/>
            <person name="Estelle M."/>
            <person name="Fawcett J.A."/>
            <person name="Gundlach H."/>
            <person name="Hanada K."/>
            <person name="Heyl A."/>
            <person name="Hicks K.A."/>
            <person name="Hugh J."/>
            <person name="Lohr M."/>
            <person name="Mayer K."/>
            <person name="Melkozernov A."/>
            <person name="Murata T."/>
            <person name="Nelson D."/>
            <person name="Pils B."/>
            <person name="Prigge M."/>
            <person name="Reiss B."/>
            <person name="Renner T."/>
            <person name="Rombauts S."/>
            <person name="Rushton P."/>
            <person name="Sanderfoot A."/>
            <person name="Schween G."/>
            <person name="Shiu S.-H."/>
            <person name="Stueber K."/>
            <person name="Theodoulou F.L."/>
            <person name="Tu H."/>
            <person name="Van de Peer Y."/>
            <person name="Verrier P.J."/>
            <person name="Waters E."/>
            <person name="Wood A."/>
            <person name="Yang L."/>
            <person name="Cove D."/>
            <person name="Cuming A."/>
            <person name="Hasebe M."/>
            <person name="Lucas S."/>
            <person name="Mishler D.B."/>
            <person name="Reski R."/>
            <person name="Grigoriev I."/>
            <person name="Quatrano R.S."/>
            <person name="Boore J.L."/>
        </authorList>
    </citation>
    <scope>NUCLEOTIDE SEQUENCE [LARGE SCALE GENOMIC DNA]</scope>
    <source>
        <strain evidence="3 4">cv. Gransden 2004</strain>
    </source>
</reference>
<organism evidence="3 4">
    <name type="scientific">Physcomitrium patens</name>
    <name type="common">Spreading-leaved earth moss</name>
    <name type="synonym">Physcomitrella patens</name>
    <dbReference type="NCBI Taxonomy" id="3218"/>
    <lineage>
        <taxon>Eukaryota</taxon>
        <taxon>Viridiplantae</taxon>
        <taxon>Streptophyta</taxon>
        <taxon>Embryophyta</taxon>
        <taxon>Bryophyta</taxon>
        <taxon>Bryophytina</taxon>
        <taxon>Bryopsida</taxon>
        <taxon>Funariidae</taxon>
        <taxon>Funariales</taxon>
        <taxon>Funariaceae</taxon>
        <taxon>Physcomitrium</taxon>
    </lineage>
</organism>
<evidence type="ECO:0000313" key="3">
    <source>
        <dbReference type="EnsemblPlants" id="Pp3c4_16320V3.2"/>
    </source>
</evidence>
<dbReference type="PANTHER" id="PTHR22835">
    <property type="entry name" value="ZINC FINGER FYVE DOMAIN CONTAINING PROTEIN"/>
    <property type="match status" value="1"/>
</dbReference>
<dbReference type="Proteomes" id="UP000006727">
    <property type="component" value="Chromosome 4"/>
</dbReference>
<dbReference type="AlphaFoldDB" id="A0A7I4FNS5"/>
<reference evidence="3 4" key="2">
    <citation type="journal article" date="2018" name="Plant J.">
        <title>The Physcomitrella patens chromosome-scale assembly reveals moss genome structure and evolution.</title>
        <authorList>
            <person name="Lang D."/>
            <person name="Ullrich K.K."/>
            <person name="Murat F."/>
            <person name="Fuchs J."/>
            <person name="Jenkins J."/>
            <person name="Haas F.B."/>
            <person name="Piednoel M."/>
            <person name="Gundlach H."/>
            <person name="Van Bel M."/>
            <person name="Meyberg R."/>
            <person name="Vives C."/>
            <person name="Morata J."/>
            <person name="Symeonidi A."/>
            <person name="Hiss M."/>
            <person name="Muchero W."/>
            <person name="Kamisugi Y."/>
            <person name="Saleh O."/>
            <person name="Blanc G."/>
            <person name="Decker E.L."/>
            <person name="van Gessel N."/>
            <person name="Grimwood J."/>
            <person name="Hayes R.D."/>
            <person name="Graham S.W."/>
            <person name="Gunter L.E."/>
            <person name="McDaniel S.F."/>
            <person name="Hoernstein S.N.W."/>
            <person name="Larsson A."/>
            <person name="Li F.W."/>
            <person name="Perroud P.F."/>
            <person name="Phillips J."/>
            <person name="Ranjan P."/>
            <person name="Rokshar D.S."/>
            <person name="Rothfels C.J."/>
            <person name="Schneider L."/>
            <person name="Shu S."/>
            <person name="Stevenson D.W."/>
            <person name="Thummler F."/>
            <person name="Tillich M."/>
            <person name="Villarreal Aguilar J.C."/>
            <person name="Widiez T."/>
            <person name="Wong G.K."/>
            <person name="Wymore A."/>
            <person name="Zhang Y."/>
            <person name="Zimmer A.D."/>
            <person name="Quatrano R.S."/>
            <person name="Mayer K.F.X."/>
            <person name="Goodstein D."/>
            <person name="Casacuberta J.M."/>
            <person name="Vandepoele K."/>
            <person name="Reski R."/>
            <person name="Cuming A.C."/>
            <person name="Tuskan G.A."/>
            <person name="Maumus F."/>
            <person name="Salse J."/>
            <person name="Schmutz J."/>
            <person name="Rensing S.A."/>
        </authorList>
    </citation>
    <scope>NUCLEOTIDE SEQUENCE [LARGE SCALE GENOMIC DNA]</scope>
    <source>
        <strain evidence="3 4">cv. Gransden 2004</strain>
    </source>
</reference>
<dbReference type="Pfam" id="PF00657">
    <property type="entry name" value="Lipase_GDSL"/>
    <property type="match status" value="1"/>
</dbReference>
<dbReference type="PANTHER" id="PTHR22835:SF648">
    <property type="entry name" value="GDSL-LIKE LIPASE"/>
    <property type="match status" value="1"/>
</dbReference>
<evidence type="ECO:0000313" key="4">
    <source>
        <dbReference type="Proteomes" id="UP000006727"/>
    </source>
</evidence>
<dbReference type="EnsemblPlants" id="Pp3c4_16320V3.2">
    <property type="protein sequence ID" value="Pp3c4_16320V3.2"/>
    <property type="gene ID" value="Pp3c4_16320"/>
</dbReference>
<dbReference type="EMBL" id="ABEU02000004">
    <property type="status" value="NOT_ANNOTATED_CDS"/>
    <property type="molecule type" value="Genomic_DNA"/>
</dbReference>
<keyword evidence="4" id="KW-1185">Reference proteome</keyword>
<protein>
    <submittedName>
        <fullName evidence="3">Uncharacterized protein</fullName>
    </submittedName>
</protein>
<dbReference type="Gramene" id="Pp3c4_16320V3.2">
    <property type="protein sequence ID" value="Pp3c4_16320V3.2"/>
    <property type="gene ID" value="Pp3c4_16320"/>
</dbReference>
<dbReference type="InterPro" id="IPR001087">
    <property type="entry name" value="GDSL"/>
</dbReference>
<dbReference type="SUPFAM" id="SSF52266">
    <property type="entry name" value="SGNH hydrolase"/>
    <property type="match status" value="1"/>
</dbReference>
<evidence type="ECO:0000256" key="2">
    <source>
        <dbReference type="SAM" id="SignalP"/>
    </source>
</evidence>
<feature type="signal peptide" evidence="2">
    <location>
        <begin position="1"/>
        <end position="27"/>
    </location>
</feature>
<dbReference type="InParanoid" id="A0A7I4FNS5"/>
<feature type="chain" id="PRO_5029776961" evidence="2">
    <location>
        <begin position="28"/>
        <end position="363"/>
    </location>
</feature>
<proteinExistence type="inferred from homology"/>
<accession>A0A7I4FNS5</accession>
<keyword evidence="2" id="KW-0732">Signal</keyword>